<evidence type="ECO:0000313" key="1">
    <source>
        <dbReference type="EMBL" id="ERK53751.1"/>
    </source>
</evidence>
<protein>
    <submittedName>
        <fullName evidence="1">Uncharacterized protein</fullName>
    </submittedName>
</protein>
<dbReference type="HOGENOM" id="CLU_3081407_0_0_0"/>
<accession>U2QBF3</accession>
<dbReference type="EMBL" id="AWVM01000018">
    <property type="protein sequence ID" value="ERK53751.1"/>
    <property type="molecule type" value="Genomic_DNA"/>
</dbReference>
<evidence type="ECO:0000313" key="2">
    <source>
        <dbReference type="Proteomes" id="UP000016626"/>
    </source>
</evidence>
<proteinExistence type="predicted"/>
<sequence>MILHIRFFHKKHHLILYFFNQSSKSFYKLILFKKYLITKLSFILSYFYLQYV</sequence>
<gene>
    <name evidence="1" type="ORF">HMPREF9015_00406</name>
</gene>
<dbReference type="AlphaFoldDB" id="U2QBF3"/>
<dbReference type="Proteomes" id="UP000016626">
    <property type="component" value="Unassembled WGS sequence"/>
</dbReference>
<comment type="caution">
    <text evidence="1">The sequence shown here is derived from an EMBL/GenBank/DDBJ whole genome shotgun (WGS) entry which is preliminary data.</text>
</comment>
<name>U2QBF3_LEPWF</name>
<organism evidence="1 2">
    <name type="scientific">Leptotrichia wadei (strain F0279)</name>
    <dbReference type="NCBI Taxonomy" id="888055"/>
    <lineage>
        <taxon>Bacteria</taxon>
        <taxon>Fusobacteriati</taxon>
        <taxon>Fusobacteriota</taxon>
        <taxon>Fusobacteriia</taxon>
        <taxon>Fusobacteriales</taxon>
        <taxon>Leptotrichiaceae</taxon>
        <taxon>Leptotrichia</taxon>
    </lineage>
</organism>
<reference evidence="1 2" key="1">
    <citation type="submission" date="2013-06" db="EMBL/GenBank/DDBJ databases">
        <authorList>
            <person name="Weinstock G."/>
            <person name="Sodergren E."/>
            <person name="Lobos E.A."/>
            <person name="Fulton L."/>
            <person name="Fulton R."/>
            <person name="Courtney L."/>
            <person name="Fronick C."/>
            <person name="O'Laughlin M."/>
            <person name="Godfrey J."/>
            <person name="Wilson R.M."/>
            <person name="Miner T."/>
            <person name="Farmer C."/>
            <person name="Delehaunty K."/>
            <person name="Cordes M."/>
            <person name="Minx P."/>
            <person name="Tomlinson C."/>
            <person name="Chen J."/>
            <person name="Wollam A."/>
            <person name="Pepin K.H."/>
            <person name="Bhonagiri V."/>
            <person name="Zhang X."/>
            <person name="Warren W."/>
            <person name="Mitreva M."/>
            <person name="Mardis E.R."/>
            <person name="Wilson R.K."/>
        </authorList>
    </citation>
    <scope>NUCLEOTIDE SEQUENCE [LARGE SCALE GENOMIC DNA]</scope>
    <source>
        <strain evidence="1 2">F0279</strain>
    </source>
</reference>